<evidence type="ECO:0000313" key="1">
    <source>
        <dbReference type="EMBL" id="EKS49134.1"/>
    </source>
</evidence>
<name>A0AB33XRA2_LACRH</name>
<reference evidence="1 2" key="1">
    <citation type="journal article" date="2013" name="Genome Announc.">
        <title>Draft Genome Sequence of Staphylococcus simulans UMC-CNS-990, Isolated from a Case of Chronic Bovine Mastitis.</title>
        <authorList>
            <person name="Calcutt M.J."/>
            <person name="Foecking M.F."/>
            <person name="Hsieh H.Y."/>
            <person name="Perry J."/>
            <person name="Stewart G.C."/>
            <person name="Middleton J.R."/>
        </authorList>
    </citation>
    <scope>NUCLEOTIDE SEQUENCE [LARGE SCALE GENOMIC DNA]</scope>
    <source>
        <strain evidence="1 2">LRHMDP3</strain>
    </source>
</reference>
<accession>A0AB33XRA2</accession>
<organism evidence="1 2">
    <name type="scientific">Lacticaseibacillus rhamnosus LRHMDP3</name>
    <dbReference type="NCBI Taxonomy" id="1203259"/>
    <lineage>
        <taxon>Bacteria</taxon>
        <taxon>Bacillati</taxon>
        <taxon>Bacillota</taxon>
        <taxon>Bacilli</taxon>
        <taxon>Lactobacillales</taxon>
        <taxon>Lactobacillaceae</taxon>
        <taxon>Lacticaseibacillus</taxon>
    </lineage>
</organism>
<dbReference type="EMBL" id="AMQX01000018">
    <property type="protein sequence ID" value="EKS49134.1"/>
    <property type="molecule type" value="Genomic_DNA"/>
</dbReference>
<proteinExistence type="predicted"/>
<protein>
    <recommendedName>
        <fullName evidence="3">Mobile element protein</fullName>
    </recommendedName>
</protein>
<evidence type="ECO:0000313" key="2">
    <source>
        <dbReference type="Proteomes" id="UP000009352"/>
    </source>
</evidence>
<dbReference type="Proteomes" id="UP000009352">
    <property type="component" value="Unassembled WGS sequence"/>
</dbReference>
<evidence type="ECO:0008006" key="3">
    <source>
        <dbReference type="Google" id="ProtNLM"/>
    </source>
</evidence>
<sequence length="45" mass="5271">MIHTPSFLRHEARYGKRIFHIHKATGLTVNTQRTPHQKFSAQLQS</sequence>
<comment type="caution">
    <text evidence="1">The sequence shown here is derived from an EMBL/GenBank/DDBJ whole genome shotgun (WGS) entry which is preliminary data.</text>
</comment>
<gene>
    <name evidence="1" type="ORF">LRHMDP3_2584</name>
</gene>
<dbReference type="AlphaFoldDB" id="A0AB33XRA2"/>